<dbReference type="EMBL" id="QKYN01000152">
    <property type="protein sequence ID" value="RAG81590.1"/>
    <property type="molecule type" value="Genomic_DNA"/>
</dbReference>
<evidence type="ECO:0000313" key="1">
    <source>
        <dbReference type="EMBL" id="RAG81590.1"/>
    </source>
</evidence>
<evidence type="ECO:0000313" key="2">
    <source>
        <dbReference type="Proteomes" id="UP000248889"/>
    </source>
</evidence>
<proteinExistence type="predicted"/>
<accession>A0A2X0K2Q5</accession>
<reference evidence="1 2" key="1">
    <citation type="submission" date="2018-06" db="EMBL/GenBank/DDBJ databases">
        <title>Streptacidiphilus pinicola sp. nov., isolated from pine grove soil.</title>
        <authorList>
            <person name="Roh S.G."/>
            <person name="Park S."/>
            <person name="Kim M.-K."/>
            <person name="Yun B.-R."/>
            <person name="Park J."/>
            <person name="Kim M.J."/>
            <person name="Kim Y.S."/>
            <person name="Kim S.B."/>
        </authorList>
    </citation>
    <scope>NUCLEOTIDE SEQUENCE [LARGE SCALE GENOMIC DNA]</scope>
    <source>
        <strain evidence="1 2">MMS16-CNU450</strain>
    </source>
</reference>
<comment type="caution">
    <text evidence="1">The sequence shown here is derived from an EMBL/GenBank/DDBJ whole genome shotgun (WGS) entry which is preliminary data.</text>
</comment>
<protein>
    <submittedName>
        <fullName evidence="1">Uncharacterized protein</fullName>
    </submittedName>
</protein>
<sequence length="148" mass="15933">MIEEVQVIGGWAIRCVWSDESHLPVEIHVTPAEGAENLTNARGQRVHQQGISSTVLREVKLARPQSSGRAVGDAIRELNEAVEALQAFTAGGRGSITEDYLRALARAYKACGPAHTTTSVKMLAEATGRNGKTVMNHLTKARKLGYLG</sequence>
<dbReference type="AlphaFoldDB" id="A0A2X0K2Q5"/>
<name>A0A2X0K2Q5_9ACTN</name>
<keyword evidence="2" id="KW-1185">Reference proteome</keyword>
<organism evidence="1 2">
    <name type="scientific">Streptacidiphilus pinicola</name>
    <dbReference type="NCBI Taxonomy" id="2219663"/>
    <lineage>
        <taxon>Bacteria</taxon>
        <taxon>Bacillati</taxon>
        <taxon>Actinomycetota</taxon>
        <taxon>Actinomycetes</taxon>
        <taxon>Kitasatosporales</taxon>
        <taxon>Streptomycetaceae</taxon>
        <taxon>Streptacidiphilus</taxon>
    </lineage>
</organism>
<dbReference type="Proteomes" id="UP000248889">
    <property type="component" value="Unassembled WGS sequence"/>
</dbReference>
<gene>
    <name evidence="1" type="ORF">DN069_32045</name>
</gene>
<dbReference type="RefSeq" id="WP_111506753.1">
    <property type="nucleotide sequence ID" value="NZ_QKYN01000152.1"/>
</dbReference>
<dbReference type="OrthoDB" id="4548731at2"/>